<dbReference type="InterPro" id="IPR029069">
    <property type="entry name" value="HotDog_dom_sf"/>
</dbReference>
<protein>
    <submittedName>
        <fullName evidence="2">3-hydroxydecanoyl-(Acyl carrier protein) dehydratase</fullName>
    </submittedName>
</protein>
<dbReference type="SUPFAM" id="SSF54637">
    <property type="entry name" value="Thioesterase/thiol ester dehydrase-isomerase"/>
    <property type="match status" value="1"/>
</dbReference>
<reference evidence="2" key="2">
    <citation type="journal article" date="2014" name="ISME J.">
        <title>Microbial stratification in low pH oxic and suboxic macroscopic growths along an acid mine drainage.</title>
        <authorList>
            <person name="Mendez-Garcia C."/>
            <person name="Mesa V."/>
            <person name="Sprenger R.R."/>
            <person name="Richter M."/>
            <person name="Diez M.S."/>
            <person name="Solano J."/>
            <person name="Bargiela R."/>
            <person name="Golyshina O.V."/>
            <person name="Manteca A."/>
            <person name="Ramos J.L."/>
            <person name="Gallego J.R."/>
            <person name="Llorente I."/>
            <person name="Martins Dos Santos V.A."/>
            <person name="Jensen O.N."/>
            <person name="Pelaez A.I."/>
            <person name="Sanchez J."/>
            <person name="Ferrer M."/>
        </authorList>
    </citation>
    <scope>NUCLEOTIDE SEQUENCE</scope>
</reference>
<organism evidence="2">
    <name type="scientific">mine drainage metagenome</name>
    <dbReference type="NCBI Taxonomy" id="410659"/>
    <lineage>
        <taxon>unclassified sequences</taxon>
        <taxon>metagenomes</taxon>
        <taxon>ecological metagenomes</taxon>
    </lineage>
</organism>
<name>T1A161_9ZZZZ</name>
<evidence type="ECO:0000256" key="1">
    <source>
        <dbReference type="SAM" id="MobiDB-lite"/>
    </source>
</evidence>
<feature type="non-terminal residue" evidence="2">
    <location>
        <position position="61"/>
    </location>
</feature>
<comment type="caution">
    <text evidence="2">The sequence shown here is derived from an EMBL/GenBank/DDBJ whole genome shotgun (WGS) entry which is preliminary data.</text>
</comment>
<feature type="compositionally biased region" description="Basic and acidic residues" evidence="1">
    <location>
        <begin position="52"/>
        <end position="61"/>
    </location>
</feature>
<reference evidence="2" key="1">
    <citation type="submission" date="2013-08" db="EMBL/GenBank/DDBJ databases">
        <authorList>
            <person name="Mendez C."/>
            <person name="Richter M."/>
            <person name="Ferrer M."/>
            <person name="Sanchez J."/>
        </authorList>
    </citation>
    <scope>NUCLEOTIDE SEQUENCE</scope>
</reference>
<accession>T1A161</accession>
<evidence type="ECO:0000313" key="2">
    <source>
        <dbReference type="EMBL" id="EQD54301.1"/>
    </source>
</evidence>
<gene>
    <name evidence="2" type="ORF">B2A_06051</name>
</gene>
<dbReference type="AlphaFoldDB" id="T1A161"/>
<sequence length="61" mass="6801">MTQTSFSRDELIAHARGELFPNNVGRLPLPNMLMFDRITHIQSDGGDFKSGASDRRNGRPA</sequence>
<dbReference type="Gene3D" id="3.10.129.10">
    <property type="entry name" value="Hotdog Thioesterase"/>
    <property type="match status" value="1"/>
</dbReference>
<dbReference type="EMBL" id="AUZZ01004247">
    <property type="protein sequence ID" value="EQD54301.1"/>
    <property type="molecule type" value="Genomic_DNA"/>
</dbReference>
<feature type="region of interest" description="Disordered" evidence="1">
    <location>
        <begin position="42"/>
        <end position="61"/>
    </location>
</feature>
<proteinExistence type="predicted"/>